<keyword evidence="4" id="KW-0325">Glycoprotein</keyword>
<dbReference type="SUPFAM" id="SSF48726">
    <property type="entry name" value="Immunoglobulin"/>
    <property type="match status" value="2"/>
</dbReference>
<evidence type="ECO:0000256" key="3">
    <source>
        <dbReference type="ARBA" id="ARBA00023157"/>
    </source>
</evidence>
<organism evidence="8 9">
    <name type="scientific">Henosepilachna vigintioctopunctata</name>
    <dbReference type="NCBI Taxonomy" id="420089"/>
    <lineage>
        <taxon>Eukaryota</taxon>
        <taxon>Metazoa</taxon>
        <taxon>Ecdysozoa</taxon>
        <taxon>Arthropoda</taxon>
        <taxon>Hexapoda</taxon>
        <taxon>Insecta</taxon>
        <taxon>Pterygota</taxon>
        <taxon>Neoptera</taxon>
        <taxon>Endopterygota</taxon>
        <taxon>Coleoptera</taxon>
        <taxon>Polyphaga</taxon>
        <taxon>Cucujiformia</taxon>
        <taxon>Coccinelloidea</taxon>
        <taxon>Coccinellidae</taxon>
        <taxon>Epilachninae</taxon>
        <taxon>Epilachnini</taxon>
        <taxon>Henosepilachna</taxon>
    </lineage>
</organism>
<dbReference type="SMART" id="SM00409">
    <property type="entry name" value="IG"/>
    <property type="match status" value="1"/>
</dbReference>
<evidence type="ECO:0000256" key="2">
    <source>
        <dbReference type="ARBA" id="ARBA00023136"/>
    </source>
</evidence>
<keyword evidence="6" id="KW-1133">Transmembrane helix</keyword>
<sequence>MEPSVVKAVDKSTVILECNVTMGNPSTLQKVRWYLGGELMKELPECNYTTFENGTQDNGGPFCVGVDPSILKLESEKHQKKTSASPPSFIQNLIPYQGILYNSKNISLTCRVECWPICSIVWYIDGKQLDKTTSSLYYIRTEIHPSNVAKNDFESVESTLVWNLDAWPQHQLDKSAPNTKYTCLGFANGIGPGISSSSEVAVDYAPEDVGVFYKDQTFIVPNHVINVVEGQPLTPVKCIGKGHPTPTFLWKKNDTAEHSKSDTLQLTSLTRYDSGSYVCEASNKHGITAVKTYFNVQYVPECSVTMIQKDGKPTLVCTAVANPQEVSFTWRVEEYNETYVETENIVQEGLKSYLFLDSTVDTARTYFCYTNNSVGTSNPCERSVAGARPWWSNMEEENKIITIIASSAVLILCVLIVCIIIIILCRRKRANTKCKFVLPRPPQRM</sequence>
<proteinExistence type="predicted"/>
<dbReference type="PROSITE" id="PS50835">
    <property type="entry name" value="IG_LIKE"/>
    <property type="match status" value="3"/>
</dbReference>
<dbReference type="Proteomes" id="UP001431783">
    <property type="component" value="Unassembled WGS sequence"/>
</dbReference>
<keyword evidence="9" id="KW-1185">Reference proteome</keyword>
<dbReference type="PANTHER" id="PTHR11640:SF166">
    <property type="entry name" value="IG-LIKE DOMAIN-CONTAINING PROTEIN"/>
    <property type="match status" value="1"/>
</dbReference>
<keyword evidence="3" id="KW-1015">Disulfide bond</keyword>
<dbReference type="InterPro" id="IPR003598">
    <property type="entry name" value="Ig_sub2"/>
</dbReference>
<dbReference type="Gene3D" id="2.60.40.10">
    <property type="entry name" value="Immunoglobulins"/>
    <property type="match status" value="3"/>
</dbReference>
<feature type="domain" description="Ig-like" evidence="7">
    <location>
        <begin position="206"/>
        <end position="297"/>
    </location>
</feature>
<dbReference type="Pfam" id="PF13927">
    <property type="entry name" value="Ig_3"/>
    <property type="match status" value="1"/>
</dbReference>
<protein>
    <recommendedName>
        <fullName evidence="7">Ig-like domain-containing protein</fullName>
    </recommendedName>
</protein>
<dbReference type="GO" id="GO:0016020">
    <property type="term" value="C:membrane"/>
    <property type="evidence" value="ECO:0007669"/>
    <property type="project" value="UniProtKB-SubCell"/>
</dbReference>
<evidence type="ECO:0000256" key="4">
    <source>
        <dbReference type="ARBA" id="ARBA00023180"/>
    </source>
</evidence>
<reference evidence="8 9" key="1">
    <citation type="submission" date="2023-03" db="EMBL/GenBank/DDBJ databases">
        <title>Genome insight into feeding habits of ladybird beetles.</title>
        <authorList>
            <person name="Li H.-S."/>
            <person name="Huang Y.-H."/>
            <person name="Pang H."/>
        </authorList>
    </citation>
    <scope>NUCLEOTIDE SEQUENCE [LARGE SCALE GENOMIC DNA]</scope>
    <source>
        <strain evidence="8">SYSU_2023b</strain>
        <tissue evidence="8">Whole body</tissue>
    </source>
</reference>
<evidence type="ECO:0000313" key="9">
    <source>
        <dbReference type="Proteomes" id="UP001431783"/>
    </source>
</evidence>
<comment type="subcellular location">
    <subcellularLocation>
        <location evidence="1">Membrane</location>
        <topology evidence="1">Single-pass type I membrane protein</topology>
    </subcellularLocation>
</comment>
<dbReference type="InterPro" id="IPR013783">
    <property type="entry name" value="Ig-like_fold"/>
</dbReference>
<name>A0AAW1V6P3_9CUCU</name>
<gene>
    <name evidence="8" type="ORF">WA026_014616</name>
</gene>
<evidence type="ECO:0000313" key="8">
    <source>
        <dbReference type="EMBL" id="KAK9891372.1"/>
    </source>
</evidence>
<dbReference type="PANTHER" id="PTHR11640">
    <property type="entry name" value="NEPHRIN"/>
    <property type="match status" value="1"/>
</dbReference>
<dbReference type="EMBL" id="JARQZJ010000128">
    <property type="protein sequence ID" value="KAK9891372.1"/>
    <property type="molecule type" value="Genomic_DNA"/>
</dbReference>
<keyword evidence="5" id="KW-0393">Immunoglobulin domain</keyword>
<evidence type="ECO:0000256" key="6">
    <source>
        <dbReference type="SAM" id="Phobius"/>
    </source>
</evidence>
<dbReference type="InterPro" id="IPR051275">
    <property type="entry name" value="Cell_adhesion_signaling"/>
</dbReference>
<feature type="transmembrane region" description="Helical" evidence="6">
    <location>
        <begin position="400"/>
        <end position="425"/>
    </location>
</feature>
<comment type="caution">
    <text evidence="8">The sequence shown here is derived from an EMBL/GenBank/DDBJ whole genome shotgun (WGS) entry which is preliminary data.</text>
</comment>
<dbReference type="InterPro" id="IPR007110">
    <property type="entry name" value="Ig-like_dom"/>
</dbReference>
<evidence type="ECO:0000259" key="7">
    <source>
        <dbReference type="PROSITE" id="PS50835"/>
    </source>
</evidence>
<keyword evidence="2 6" id="KW-0472">Membrane</keyword>
<dbReference type="AlphaFoldDB" id="A0AAW1V6P3"/>
<keyword evidence="6" id="KW-0812">Transmembrane</keyword>
<dbReference type="InterPro" id="IPR036179">
    <property type="entry name" value="Ig-like_dom_sf"/>
</dbReference>
<feature type="domain" description="Ig-like" evidence="7">
    <location>
        <begin position="87"/>
        <end position="183"/>
    </location>
</feature>
<feature type="domain" description="Ig-like" evidence="7">
    <location>
        <begin position="300"/>
        <end position="385"/>
    </location>
</feature>
<evidence type="ECO:0000256" key="5">
    <source>
        <dbReference type="ARBA" id="ARBA00023319"/>
    </source>
</evidence>
<dbReference type="SMART" id="SM00408">
    <property type="entry name" value="IGc2"/>
    <property type="match status" value="1"/>
</dbReference>
<evidence type="ECO:0000256" key="1">
    <source>
        <dbReference type="ARBA" id="ARBA00004479"/>
    </source>
</evidence>
<accession>A0AAW1V6P3</accession>
<dbReference type="InterPro" id="IPR003599">
    <property type="entry name" value="Ig_sub"/>
</dbReference>